<dbReference type="RefSeq" id="XP_066651846.1">
    <property type="nucleotide sequence ID" value="XM_066803701.1"/>
</dbReference>
<feature type="region of interest" description="Disordered" evidence="5">
    <location>
        <begin position="1"/>
        <end position="40"/>
    </location>
</feature>
<dbReference type="Pfam" id="PF00324">
    <property type="entry name" value="AA_permease"/>
    <property type="match status" value="1"/>
</dbReference>
<name>A0ABR1LAB1_9PEZI</name>
<dbReference type="InterPro" id="IPR050524">
    <property type="entry name" value="APC_YAT"/>
</dbReference>
<comment type="subcellular location">
    <subcellularLocation>
        <location evidence="1">Membrane</location>
        <topology evidence="1">Multi-pass membrane protein</topology>
    </subcellularLocation>
</comment>
<feature type="transmembrane region" description="Helical" evidence="6">
    <location>
        <begin position="479"/>
        <end position="501"/>
    </location>
</feature>
<dbReference type="InterPro" id="IPR004841">
    <property type="entry name" value="AA-permease/SLC12A_dom"/>
</dbReference>
<evidence type="ECO:0000256" key="4">
    <source>
        <dbReference type="ARBA" id="ARBA00023136"/>
    </source>
</evidence>
<dbReference type="PANTHER" id="PTHR43341">
    <property type="entry name" value="AMINO ACID PERMEASE"/>
    <property type="match status" value="1"/>
</dbReference>
<accession>A0ABR1LAB1</accession>
<dbReference type="EMBL" id="JBBPEH010000011">
    <property type="protein sequence ID" value="KAK7532178.1"/>
    <property type="molecule type" value="Genomic_DNA"/>
</dbReference>
<feature type="transmembrane region" description="Helical" evidence="6">
    <location>
        <begin position="203"/>
        <end position="226"/>
    </location>
</feature>
<evidence type="ECO:0000256" key="6">
    <source>
        <dbReference type="SAM" id="Phobius"/>
    </source>
</evidence>
<gene>
    <name evidence="8" type="ORF">J3D65DRAFT_679988</name>
</gene>
<evidence type="ECO:0000313" key="9">
    <source>
        <dbReference type="Proteomes" id="UP001360953"/>
    </source>
</evidence>
<dbReference type="Proteomes" id="UP001360953">
    <property type="component" value="Unassembled WGS sequence"/>
</dbReference>
<feature type="domain" description="Amino acid permease/ SLC12A" evidence="7">
    <location>
        <begin position="67"/>
        <end position="531"/>
    </location>
</feature>
<keyword evidence="2 6" id="KW-0812">Transmembrane</keyword>
<feature type="transmembrane region" description="Helical" evidence="6">
    <location>
        <begin position="69"/>
        <end position="88"/>
    </location>
</feature>
<feature type="transmembrane region" description="Helical" evidence="6">
    <location>
        <begin position="402"/>
        <end position="421"/>
    </location>
</feature>
<feature type="transmembrane region" description="Helical" evidence="6">
    <location>
        <begin position="441"/>
        <end position="458"/>
    </location>
</feature>
<dbReference type="PANTHER" id="PTHR43341:SF6">
    <property type="entry name" value="AMINO ACID TRANSPORTER (EUROFUNG)"/>
    <property type="match status" value="1"/>
</dbReference>
<keyword evidence="4 6" id="KW-0472">Membrane</keyword>
<protein>
    <submittedName>
        <fullName evidence="8">General amino acid permease</fullName>
    </submittedName>
</protein>
<feature type="transmembrane region" description="Helical" evidence="6">
    <location>
        <begin position="147"/>
        <end position="166"/>
    </location>
</feature>
<dbReference type="Gene3D" id="1.20.1740.10">
    <property type="entry name" value="Amino acid/polyamine transporter I"/>
    <property type="match status" value="1"/>
</dbReference>
<feature type="transmembrane region" description="Helical" evidence="6">
    <location>
        <begin position="297"/>
        <end position="316"/>
    </location>
</feature>
<proteinExistence type="predicted"/>
<evidence type="ECO:0000313" key="8">
    <source>
        <dbReference type="EMBL" id="KAK7532178.1"/>
    </source>
</evidence>
<reference evidence="8 9" key="1">
    <citation type="submission" date="2024-04" db="EMBL/GenBank/DDBJ databases">
        <title>Phyllosticta paracitricarpa is synonymous to the EU quarantine fungus P. citricarpa based on phylogenomic analyses.</title>
        <authorList>
            <consortium name="Lawrence Berkeley National Laboratory"/>
            <person name="Van ingen-buijs V.A."/>
            <person name="Van westerhoven A.C."/>
            <person name="Haridas S."/>
            <person name="Skiadas P."/>
            <person name="Martin F."/>
            <person name="Groenewald J.Z."/>
            <person name="Crous P.W."/>
            <person name="Seidl M.F."/>
        </authorList>
    </citation>
    <scope>NUCLEOTIDE SEQUENCE [LARGE SCALE GENOMIC DNA]</scope>
    <source>
        <strain evidence="8 9">CPC 17464</strain>
    </source>
</reference>
<sequence>MMNSHDQHHHHDAKDGSIAEKGGGGIAVDPSSAHSTSSGGGDFDVGDSTFITAGSQHLHRKLRSREVQLFAIGGAIGTSLFVQMASALPKGGPVGLFLGFLLWGFVMIGVNECFAEMVCYAPIPSPFIRLAGFWVDDALQFAMSWNFFFNMAFLIPFELVAFRILLSFWTDVVPVEAVVVIIMILYGLLNLISVRYFGMAEFYLSIFKVFLICMLIAFTFFTMLGVNPLGDRYGFRYWKDPGPWVEHLASGDTGKFLGFLSCVVQATFTIAGPEYIAMVAGEAEQPRTVLFKAFRSFIWRMLVFFVSSALAMGILVPSNDKTLNAVLSGEQSGSGTGAASPYVIAMNRMNIPFLPHLVNALIMTSVLSSGNGVLFATTRTLFGMSLNGTAPKFFSKTLKTGIPIYSVLAGLAFCCLAFLQVSHSSAQVLTWLVDLITMGQLINYFCVALTYLHFHAALKRNGIDRRSLPYPGRFQPYTAYVAMFGTALMALLLGFDLFISGNWDTTFFFLDYTLLGAFPIAFAVWKLVHKTKYVPMGTADLTVGGLVPEIDEYEKVFVPKPMGRIEWWLDRVFNGKSHSQ</sequence>
<dbReference type="PIRSF" id="PIRSF006060">
    <property type="entry name" value="AA_transporter"/>
    <property type="match status" value="1"/>
</dbReference>
<evidence type="ECO:0000256" key="5">
    <source>
        <dbReference type="SAM" id="MobiDB-lite"/>
    </source>
</evidence>
<evidence type="ECO:0000256" key="2">
    <source>
        <dbReference type="ARBA" id="ARBA00022692"/>
    </source>
</evidence>
<feature type="transmembrane region" description="Helical" evidence="6">
    <location>
        <begin position="94"/>
        <end position="110"/>
    </location>
</feature>
<evidence type="ECO:0000256" key="1">
    <source>
        <dbReference type="ARBA" id="ARBA00004141"/>
    </source>
</evidence>
<feature type="transmembrane region" description="Helical" evidence="6">
    <location>
        <begin position="357"/>
        <end position="382"/>
    </location>
</feature>
<evidence type="ECO:0000259" key="7">
    <source>
        <dbReference type="Pfam" id="PF00324"/>
    </source>
</evidence>
<feature type="transmembrane region" description="Helical" evidence="6">
    <location>
        <begin position="507"/>
        <end position="528"/>
    </location>
</feature>
<feature type="transmembrane region" description="Helical" evidence="6">
    <location>
        <begin position="178"/>
        <end position="197"/>
    </location>
</feature>
<keyword evidence="3 6" id="KW-1133">Transmembrane helix</keyword>
<organism evidence="8 9">
    <name type="scientific">Phyllosticta citribraziliensis</name>
    <dbReference type="NCBI Taxonomy" id="989973"/>
    <lineage>
        <taxon>Eukaryota</taxon>
        <taxon>Fungi</taxon>
        <taxon>Dikarya</taxon>
        <taxon>Ascomycota</taxon>
        <taxon>Pezizomycotina</taxon>
        <taxon>Dothideomycetes</taxon>
        <taxon>Dothideomycetes incertae sedis</taxon>
        <taxon>Botryosphaeriales</taxon>
        <taxon>Phyllostictaceae</taxon>
        <taxon>Phyllosticta</taxon>
    </lineage>
</organism>
<keyword evidence="9" id="KW-1185">Reference proteome</keyword>
<evidence type="ECO:0000256" key="3">
    <source>
        <dbReference type="ARBA" id="ARBA00022989"/>
    </source>
</evidence>
<dbReference type="GeneID" id="92036607"/>
<comment type="caution">
    <text evidence="8">The sequence shown here is derived from an EMBL/GenBank/DDBJ whole genome shotgun (WGS) entry which is preliminary data.</text>
</comment>